<comment type="caution">
    <text evidence="3">The sequence shown here is derived from an EMBL/GenBank/DDBJ whole genome shotgun (WGS) entry which is preliminary data.</text>
</comment>
<keyword evidence="2" id="KW-1133">Transmembrane helix</keyword>
<evidence type="ECO:0000313" key="4">
    <source>
        <dbReference type="Proteomes" id="UP001589693"/>
    </source>
</evidence>
<evidence type="ECO:0000256" key="2">
    <source>
        <dbReference type="SAM" id="Phobius"/>
    </source>
</evidence>
<gene>
    <name evidence="3" type="ORF">ACFFQA_36400</name>
</gene>
<evidence type="ECO:0000313" key="3">
    <source>
        <dbReference type="EMBL" id="MFB9909448.1"/>
    </source>
</evidence>
<organism evidence="3 4">
    <name type="scientific">Allokutzneria oryzae</name>
    <dbReference type="NCBI Taxonomy" id="1378989"/>
    <lineage>
        <taxon>Bacteria</taxon>
        <taxon>Bacillati</taxon>
        <taxon>Actinomycetota</taxon>
        <taxon>Actinomycetes</taxon>
        <taxon>Pseudonocardiales</taxon>
        <taxon>Pseudonocardiaceae</taxon>
        <taxon>Allokutzneria</taxon>
    </lineage>
</organism>
<keyword evidence="4" id="KW-1185">Reference proteome</keyword>
<dbReference type="Proteomes" id="UP001589693">
    <property type="component" value="Unassembled WGS sequence"/>
</dbReference>
<feature type="transmembrane region" description="Helical" evidence="2">
    <location>
        <begin position="34"/>
        <end position="59"/>
    </location>
</feature>
<dbReference type="RefSeq" id="WP_377862362.1">
    <property type="nucleotide sequence ID" value="NZ_JBHLZU010000034.1"/>
</dbReference>
<dbReference type="EMBL" id="JBHLZU010000034">
    <property type="protein sequence ID" value="MFB9909448.1"/>
    <property type="molecule type" value="Genomic_DNA"/>
</dbReference>
<reference evidence="3 4" key="1">
    <citation type="submission" date="2024-09" db="EMBL/GenBank/DDBJ databases">
        <authorList>
            <person name="Sun Q."/>
            <person name="Mori K."/>
        </authorList>
    </citation>
    <scope>NUCLEOTIDE SEQUENCE [LARGE SCALE GENOMIC DNA]</scope>
    <source>
        <strain evidence="3 4">TBRC 7907</strain>
    </source>
</reference>
<name>A0ABV6AAL5_9PSEU</name>
<feature type="region of interest" description="Disordered" evidence="1">
    <location>
        <begin position="228"/>
        <end position="260"/>
    </location>
</feature>
<accession>A0ABV6AAL5</accession>
<sequence>MLNDRELPDLVRQRARERVLTSLRAERSPFRTKSFVPIAAAASGFVVVGSAIVAAAVFAGGARTVTPAAPVVALNEQNWVFTPEQHYRVKHDWATPDDLDRCRSAGREFPASWQWKPVMTATARGATVIPFRSAEGVAFCELTPATISLSPILTDGPGGDPARILFTTAAGSVAGVVRPDSPSVRLTRLGRDKPEAADVAVHDGIFVAPNAFSLVGARAGLKVGGSARHEGADYQLPPELVPSPTPAVTDRPQPPGDRTTPDGVRLGECLAGQVSPPTVDEASWQPGAYLRLNARETVQLGRYGDMIASCMTDGTKRTLLVDDHNPLYAHDQPTMRTITFKERFYDFRGSAQGGSSSSTVVVVGRVLDEAARSVSLVRPNQPEVRAVMANGSYIVPGVELTQWPASKDLPTRLVVRDADGAVLEDVRVRI</sequence>
<proteinExistence type="predicted"/>
<protein>
    <submittedName>
        <fullName evidence="3">Uncharacterized protein</fullName>
    </submittedName>
</protein>
<evidence type="ECO:0000256" key="1">
    <source>
        <dbReference type="SAM" id="MobiDB-lite"/>
    </source>
</evidence>
<keyword evidence="2" id="KW-0472">Membrane</keyword>
<keyword evidence="2" id="KW-0812">Transmembrane</keyword>